<dbReference type="EMBL" id="BMOD01000017">
    <property type="protein sequence ID" value="GGJ46758.1"/>
    <property type="molecule type" value="Genomic_DNA"/>
</dbReference>
<proteinExistence type="predicted"/>
<protein>
    <submittedName>
        <fullName evidence="2">Uncharacterized protein</fullName>
    </submittedName>
</protein>
<keyword evidence="1" id="KW-1133">Transmembrane helix</keyword>
<evidence type="ECO:0000313" key="2">
    <source>
        <dbReference type="EMBL" id="GGJ46758.1"/>
    </source>
</evidence>
<name>A0ABQ2D9K1_9DEIO</name>
<evidence type="ECO:0000256" key="1">
    <source>
        <dbReference type="SAM" id="Phobius"/>
    </source>
</evidence>
<keyword evidence="1" id="KW-0812">Transmembrane</keyword>
<organism evidence="2 3">
    <name type="scientific">Deinococcus roseus</name>
    <dbReference type="NCBI Taxonomy" id="392414"/>
    <lineage>
        <taxon>Bacteria</taxon>
        <taxon>Thermotogati</taxon>
        <taxon>Deinococcota</taxon>
        <taxon>Deinococci</taxon>
        <taxon>Deinococcales</taxon>
        <taxon>Deinococcaceae</taxon>
        <taxon>Deinococcus</taxon>
    </lineage>
</organism>
<sequence length="94" mass="10650">MDQDPQLNESPAETASRVHKKWNTTTWFFGVGAVAAVFIGEDSEFKTLALLTVFVLLGLFFYCLMAAARIKAHLIQDEFELVIRRYGWVLGQNP</sequence>
<keyword evidence="3" id="KW-1185">Reference proteome</keyword>
<keyword evidence="1" id="KW-0472">Membrane</keyword>
<evidence type="ECO:0000313" key="3">
    <source>
        <dbReference type="Proteomes" id="UP000632222"/>
    </source>
</evidence>
<gene>
    <name evidence="2" type="ORF">GCM10008938_36140</name>
</gene>
<dbReference type="RefSeq" id="WP_189005009.1">
    <property type="nucleotide sequence ID" value="NZ_BMOD01000017.1"/>
</dbReference>
<reference evidence="3" key="1">
    <citation type="journal article" date="2019" name="Int. J. Syst. Evol. Microbiol.">
        <title>The Global Catalogue of Microorganisms (GCM) 10K type strain sequencing project: providing services to taxonomists for standard genome sequencing and annotation.</title>
        <authorList>
            <consortium name="The Broad Institute Genomics Platform"/>
            <consortium name="The Broad Institute Genome Sequencing Center for Infectious Disease"/>
            <person name="Wu L."/>
            <person name="Ma J."/>
        </authorList>
    </citation>
    <scope>NUCLEOTIDE SEQUENCE [LARGE SCALE GENOMIC DNA]</scope>
    <source>
        <strain evidence="3">JCM 14370</strain>
    </source>
</reference>
<feature type="transmembrane region" description="Helical" evidence="1">
    <location>
        <begin position="45"/>
        <end position="65"/>
    </location>
</feature>
<feature type="transmembrane region" description="Helical" evidence="1">
    <location>
        <begin position="21"/>
        <end position="39"/>
    </location>
</feature>
<comment type="caution">
    <text evidence="2">The sequence shown here is derived from an EMBL/GenBank/DDBJ whole genome shotgun (WGS) entry which is preliminary data.</text>
</comment>
<accession>A0ABQ2D9K1</accession>
<dbReference type="Proteomes" id="UP000632222">
    <property type="component" value="Unassembled WGS sequence"/>
</dbReference>